<protein>
    <submittedName>
        <fullName evidence="2">Unannotated protein</fullName>
    </submittedName>
</protein>
<dbReference type="SUPFAM" id="SSF51735">
    <property type="entry name" value="NAD(P)-binding Rossmann-fold domains"/>
    <property type="match status" value="1"/>
</dbReference>
<dbReference type="Gene3D" id="3.40.50.720">
    <property type="entry name" value="NAD(P)-binding Rossmann-like Domain"/>
    <property type="match status" value="1"/>
</dbReference>
<dbReference type="InterPro" id="IPR029903">
    <property type="entry name" value="RmlD-like-bd"/>
</dbReference>
<gene>
    <name evidence="2" type="ORF">UFOPK1421_00257</name>
</gene>
<reference evidence="2" key="1">
    <citation type="submission" date="2020-05" db="EMBL/GenBank/DDBJ databases">
        <authorList>
            <person name="Chiriac C."/>
            <person name="Salcher M."/>
            <person name="Ghai R."/>
            <person name="Kavagutti S V."/>
        </authorList>
    </citation>
    <scope>NUCLEOTIDE SEQUENCE</scope>
</reference>
<dbReference type="PANTHER" id="PTHR10491">
    <property type="entry name" value="DTDP-4-DEHYDRORHAMNOSE REDUCTASE"/>
    <property type="match status" value="1"/>
</dbReference>
<dbReference type="NCBIfam" id="TIGR01214">
    <property type="entry name" value="rmlD"/>
    <property type="match status" value="1"/>
</dbReference>
<dbReference type="Pfam" id="PF04321">
    <property type="entry name" value="RmlD_sub_bind"/>
    <property type="match status" value="1"/>
</dbReference>
<dbReference type="Gene3D" id="3.90.25.10">
    <property type="entry name" value="UDP-galactose 4-epimerase, domain 1"/>
    <property type="match status" value="1"/>
</dbReference>
<evidence type="ECO:0000313" key="2">
    <source>
        <dbReference type="EMBL" id="CAB4534692.1"/>
    </source>
</evidence>
<proteinExistence type="predicted"/>
<accession>A0A6J6B6J9</accession>
<dbReference type="AlphaFoldDB" id="A0A6J6B6J9"/>
<dbReference type="InterPro" id="IPR005913">
    <property type="entry name" value="dTDP_dehydrorham_reduct"/>
</dbReference>
<feature type="domain" description="RmlD-like substrate binding" evidence="1">
    <location>
        <begin position="1"/>
        <end position="280"/>
    </location>
</feature>
<evidence type="ECO:0000259" key="1">
    <source>
        <dbReference type="Pfam" id="PF04321"/>
    </source>
</evidence>
<dbReference type="CDD" id="cd05254">
    <property type="entry name" value="dTDP_HR_like_SDR_e"/>
    <property type="match status" value="1"/>
</dbReference>
<dbReference type="InterPro" id="IPR036291">
    <property type="entry name" value="NAD(P)-bd_dom_sf"/>
</dbReference>
<dbReference type="PANTHER" id="PTHR10491:SF4">
    <property type="entry name" value="METHIONINE ADENOSYLTRANSFERASE 2 SUBUNIT BETA"/>
    <property type="match status" value="1"/>
</dbReference>
<sequence>MKILVTGANGQLGQDLMNVITAGGDDAIGIDIDTVDITSREAVHDVFAGERPDAVINCAAFTAVDACESNSETAMLVNGTAVRWVAEASDAIGAHLVHISTDYVFDGTKIGPYVESDVPNPQSVYGRTKLVGEQEAMALESGVAVVRTSWVCGLYGNNMVKTVHKLAQERDSLSFVDDQFGHPTFTSDLAPLLYHLALDRRSGLFHGTNQGAVSWYGFVQEIVRLMGKDPVMVHPISTAELQPPRPAQRPANSVLDNKALRDAGYQATRDFREPLAELLKLL</sequence>
<name>A0A6J6B6J9_9ZZZZ</name>
<organism evidence="2">
    <name type="scientific">freshwater metagenome</name>
    <dbReference type="NCBI Taxonomy" id="449393"/>
    <lineage>
        <taxon>unclassified sequences</taxon>
        <taxon>metagenomes</taxon>
        <taxon>ecological metagenomes</taxon>
    </lineage>
</organism>
<dbReference type="EMBL" id="CAEZSL010000017">
    <property type="protein sequence ID" value="CAB4534692.1"/>
    <property type="molecule type" value="Genomic_DNA"/>
</dbReference>